<name>A0A2V2N0J4_9EURY</name>
<feature type="domain" description="PKD" evidence="1">
    <location>
        <begin position="779"/>
        <end position="845"/>
    </location>
</feature>
<dbReference type="CDD" id="cd00146">
    <property type="entry name" value="PKD"/>
    <property type="match status" value="1"/>
</dbReference>
<dbReference type="SUPFAM" id="SSF49299">
    <property type="entry name" value="PKD domain"/>
    <property type="match status" value="1"/>
</dbReference>
<dbReference type="RefSeq" id="WP_109968619.1">
    <property type="nucleotide sequence ID" value="NZ_QGMY01000007.1"/>
</dbReference>
<dbReference type="SUPFAM" id="SSF51126">
    <property type="entry name" value="Pectin lyase-like"/>
    <property type="match status" value="2"/>
</dbReference>
<dbReference type="InterPro" id="IPR013229">
    <property type="entry name" value="PEGA"/>
</dbReference>
<reference evidence="2 3" key="1">
    <citation type="submission" date="2018-05" db="EMBL/GenBank/DDBJ databases">
        <title>Draft genome of Methanospirillum lacunae Ki8-1.</title>
        <authorList>
            <person name="Dueholm M.S."/>
            <person name="Nielsen P.H."/>
            <person name="Bakmann L.F."/>
            <person name="Otzen D.E."/>
        </authorList>
    </citation>
    <scope>NUCLEOTIDE SEQUENCE [LARGE SCALE GENOMIC DNA]</scope>
    <source>
        <strain evidence="2 3">Ki8-1</strain>
    </source>
</reference>
<dbReference type="InterPro" id="IPR013783">
    <property type="entry name" value="Ig-like_fold"/>
</dbReference>
<dbReference type="Gene3D" id="2.60.40.10">
    <property type="entry name" value="Immunoglobulins"/>
    <property type="match status" value="1"/>
</dbReference>
<dbReference type="InterPro" id="IPR006626">
    <property type="entry name" value="PbH1"/>
</dbReference>
<keyword evidence="3" id="KW-1185">Reference proteome</keyword>
<evidence type="ECO:0000259" key="1">
    <source>
        <dbReference type="PROSITE" id="PS50093"/>
    </source>
</evidence>
<dbReference type="PROSITE" id="PS50093">
    <property type="entry name" value="PKD"/>
    <property type="match status" value="1"/>
</dbReference>
<dbReference type="InterPro" id="IPR011050">
    <property type="entry name" value="Pectin_lyase_fold/virulence"/>
</dbReference>
<accession>A0A2V2N0J4</accession>
<protein>
    <recommendedName>
        <fullName evidence="1">PKD domain-containing protein</fullName>
    </recommendedName>
</protein>
<dbReference type="Pfam" id="PF18911">
    <property type="entry name" value="PKD_4"/>
    <property type="match status" value="1"/>
</dbReference>
<dbReference type="InterPro" id="IPR012334">
    <property type="entry name" value="Pectin_lyas_fold"/>
</dbReference>
<dbReference type="SMART" id="SM00089">
    <property type="entry name" value="PKD"/>
    <property type="match status" value="1"/>
</dbReference>
<dbReference type="SMART" id="SM00710">
    <property type="entry name" value="PbH1"/>
    <property type="match status" value="16"/>
</dbReference>
<evidence type="ECO:0000313" key="2">
    <source>
        <dbReference type="EMBL" id="PWR72130.1"/>
    </source>
</evidence>
<organism evidence="2 3">
    <name type="scientific">Methanospirillum lacunae</name>
    <dbReference type="NCBI Taxonomy" id="668570"/>
    <lineage>
        <taxon>Archaea</taxon>
        <taxon>Methanobacteriati</taxon>
        <taxon>Methanobacteriota</taxon>
        <taxon>Stenosarchaea group</taxon>
        <taxon>Methanomicrobia</taxon>
        <taxon>Methanomicrobiales</taxon>
        <taxon>Methanospirillaceae</taxon>
        <taxon>Methanospirillum</taxon>
    </lineage>
</organism>
<dbReference type="Pfam" id="PF08308">
    <property type="entry name" value="PEGA"/>
    <property type="match status" value="1"/>
</dbReference>
<dbReference type="InterPro" id="IPR007742">
    <property type="entry name" value="NosD_dom"/>
</dbReference>
<dbReference type="FunFam" id="2.60.40.10:FF:000270">
    <property type="entry name" value="Cell surface protein"/>
    <property type="match status" value="1"/>
</dbReference>
<gene>
    <name evidence="2" type="ORF">DK846_09070</name>
</gene>
<dbReference type="InterPro" id="IPR022409">
    <property type="entry name" value="PKD/Chitinase_dom"/>
</dbReference>
<proteinExistence type="predicted"/>
<dbReference type="Pfam" id="PF05048">
    <property type="entry name" value="NosD"/>
    <property type="match status" value="2"/>
</dbReference>
<evidence type="ECO:0000313" key="3">
    <source>
        <dbReference type="Proteomes" id="UP000245657"/>
    </source>
</evidence>
<dbReference type="EMBL" id="QGMY01000007">
    <property type="protein sequence ID" value="PWR72130.1"/>
    <property type="molecule type" value="Genomic_DNA"/>
</dbReference>
<dbReference type="InterPro" id="IPR000601">
    <property type="entry name" value="PKD_dom"/>
</dbReference>
<sequence length="936" mass="98420">MGNVLTFGVWGLVCIMLVVSSGVLAVADGGNPDLNWKALFPGAPFPTSPDQTLKSQNISTISVCSSGCNYSHIQDAINASKDFDIIKVEGGIYPESLTINKAVSIQGVNGTVLVGDPEQDYAIVSTSDLVDVADLSLVSAKKSAIYIDGNFTALGNLNITAHDPDNQTSPVITGNAAVGTVLLNCSIASSGVTGIALTNTSLVLVRGCRIALANNTGYLRTGINLTPNNYGYEQNNLYVENNQIEGGGISVGPVNPVDDRVDNLPMNEIEIRNNTIVNSNSWGIHAGGFENHGDQHILKNFNVSGNHITGIHGSDGALAVKSISGGSVTNNLVDNFTVNGDGIELNALQGFTIKNNTVRGGVVNGKAGWAGMAVTQVTNSTIRNNSLSGVSPYGFFYAPGPYMQPSMVFDSSNTADGHPVLYYEKEDGAMINTSSPAMVILMSCRNMSINNTTISGSGLGIGVYQGENISVTSNRIVDSNTGMMLVSSDSVDVGSNLISGGWVGMGVGGNSKTTVINNSISGFADTGVVVHGASPDRVQISNNTITGVLSGKSHGFAIMDADGATVMISNNTVSDTTYGMLFSEAVGFQIRNNLITGTGVGFNLNGAQNNVLSGNVINNSYQYSEGVCLVKSQNSSGGVSKNNLFANNYIKSANPVNLISSDTGYQGLQLKRSQWGSVLPRSIRNETGERYPNIWNTTKIAGINIVNGSFIGGNYYATLNGTGWSETHPDRGDGFVGEPYVFDANNTDYLPLHMPGIPTPTPTPTPTVTPTVTPIPQPITANFTATSRTGTPPLTVQFTDSSPGSPVGWNWTFGDGSGSHEQNPVHVYGGIGRYTVTLEVRNVQGQDIKRIPSYIVTTSGRVTGPNGMIWISSAPQGAEVYVDRVKAGVTPLQSLGLPAGIHQIRVSSAGYHDWIGYVQINSGTFTYIPKVILQKS</sequence>
<dbReference type="AlphaFoldDB" id="A0A2V2N0J4"/>
<comment type="caution">
    <text evidence="2">The sequence shown here is derived from an EMBL/GenBank/DDBJ whole genome shotgun (WGS) entry which is preliminary data.</text>
</comment>
<dbReference type="OrthoDB" id="36243at2157"/>
<dbReference type="Gene3D" id="2.160.20.10">
    <property type="entry name" value="Single-stranded right-handed beta-helix, Pectin lyase-like"/>
    <property type="match status" value="3"/>
</dbReference>
<dbReference type="Proteomes" id="UP000245657">
    <property type="component" value="Unassembled WGS sequence"/>
</dbReference>
<dbReference type="InterPro" id="IPR035986">
    <property type="entry name" value="PKD_dom_sf"/>
</dbReference>